<evidence type="ECO:0000313" key="2">
    <source>
        <dbReference type="Proteomes" id="UP000008063"/>
    </source>
</evidence>
<dbReference type="HOGENOM" id="CLU_2874059_0_0_1"/>
<sequence length="64" mass="7243">MILNVFEAPEGPRIRDIQVHVYNVFQGRQNLMVLRYRDGQGGPSTCCPNSSRIPMKLPDMLPSV</sequence>
<gene>
    <name evidence="1" type="ORF">SERLA73DRAFT_131576</name>
</gene>
<accession>F8PNA2</accession>
<reference evidence="2" key="1">
    <citation type="journal article" date="2011" name="Science">
        <title>The plant cell wall-decomposing machinery underlies the functional diversity of forest fungi.</title>
        <authorList>
            <person name="Eastwood D.C."/>
            <person name="Floudas D."/>
            <person name="Binder M."/>
            <person name="Majcherczyk A."/>
            <person name="Schneider P."/>
            <person name="Aerts A."/>
            <person name="Asiegbu F.O."/>
            <person name="Baker S.E."/>
            <person name="Barry K."/>
            <person name="Bendiksby M."/>
            <person name="Blumentritt M."/>
            <person name="Coutinho P.M."/>
            <person name="Cullen D."/>
            <person name="de Vries R.P."/>
            <person name="Gathman A."/>
            <person name="Goodell B."/>
            <person name="Henrissat B."/>
            <person name="Ihrmark K."/>
            <person name="Kauserud H."/>
            <person name="Kohler A."/>
            <person name="LaButti K."/>
            <person name="Lapidus A."/>
            <person name="Lavin J.L."/>
            <person name="Lee Y.-H."/>
            <person name="Lindquist E."/>
            <person name="Lilly W."/>
            <person name="Lucas S."/>
            <person name="Morin E."/>
            <person name="Murat C."/>
            <person name="Oguiza J.A."/>
            <person name="Park J."/>
            <person name="Pisabarro A.G."/>
            <person name="Riley R."/>
            <person name="Rosling A."/>
            <person name="Salamov A."/>
            <person name="Schmidt O."/>
            <person name="Schmutz J."/>
            <person name="Skrede I."/>
            <person name="Stenlid J."/>
            <person name="Wiebenga A."/>
            <person name="Xie X."/>
            <person name="Kuees U."/>
            <person name="Hibbett D.S."/>
            <person name="Hoffmeister D."/>
            <person name="Hoegberg N."/>
            <person name="Martin F."/>
            <person name="Grigoriev I.V."/>
            <person name="Watkinson S.C."/>
        </authorList>
    </citation>
    <scope>NUCLEOTIDE SEQUENCE [LARGE SCALE GENOMIC DNA]</scope>
    <source>
        <strain evidence="2">strain S7.3</strain>
    </source>
</reference>
<name>F8PNA2_SERL3</name>
<protein>
    <submittedName>
        <fullName evidence="1">Uncharacterized protein</fullName>
    </submittedName>
</protein>
<dbReference type="Proteomes" id="UP000008063">
    <property type="component" value="Unassembled WGS sequence"/>
</dbReference>
<proteinExistence type="predicted"/>
<organism evidence="2">
    <name type="scientific">Serpula lacrymans var. lacrymans (strain S7.3)</name>
    <name type="common">Dry rot fungus</name>
    <dbReference type="NCBI Taxonomy" id="936435"/>
    <lineage>
        <taxon>Eukaryota</taxon>
        <taxon>Fungi</taxon>
        <taxon>Dikarya</taxon>
        <taxon>Basidiomycota</taxon>
        <taxon>Agaricomycotina</taxon>
        <taxon>Agaricomycetes</taxon>
        <taxon>Agaricomycetidae</taxon>
        <taxon>Boletales</taxon>
        <taxon>Coniophorineae</taxon>
        <taxon>Serpulaceae</taxon>
        <taxon>Serpula</taxon>
    </lineage>
</organism>
<dbReference type="EMBL" id="GL945476">
    <property type="protein sequence ID" value="EGO03084.1"/>
    <property type="molecule type" value="Genomic_DNA"/>
</dbReference>
<feature type="non-terminal residue" evidence="1">
    <location>
        <position position="64"/>
    </location>
</feature>
<dbReference type="AlphaFoldDB" id="F8PNA2"/>
<evidence type="ECO:0000313" key="1">
    <source>
        <dbReference type="EMBL" id="EGO03084.1"/>
    </source>
</evidence>
<keyword evidence="2" id="KW-1185">Reference proteome</keyword>
<dbReference type="InParanoid" id="F8PNA2"/>